<dbReference type="EMBL" id="MWQN01000001">
    <property type="protein sequence ID" value="OPC82363.1"/>
    <property type="molecule type" value="Genomic_DNA"/>
</dbReference>
<dbReference type="Proteomes" id="UP000190037">
    <property type="component" value="Unassembled WGS sequence"/>
</dbReference>
<proteinExistence type="predicted"/>
<dbReference type="AlphaFoldDB" id="A0A1T3NZV3"/>
<name>A0A1T3NZV3_9ACTN</name>
<sequence length="107" mass="10478">MLGEAGVRPAMTRPAGLGPRATVPGGGGLVGLGAGVGRPVVDRALGSGRRPFGVSVRVDGPVWPEVGGLRVGGLAGWPFFGFVFAMGIGIGIAVGGGGRDSVGLERS</sequence>
<evidence type="ECO:0000313" key="3">
    <source>
        <dbReference type="EMBL" id="OPC82363.1"/>
    </source>
</evidence>
<protein>
    <submittedName>
        <fullName evidence="3">Uncharacterized protein</fullName>
    </submittedName>
</protein>
<keyword evidence="2" id="KW-1133">Transmembrane helix</keyword>
<gene>
    <name evidence="3" type="ORF">B4N89_16735</name>
</gene>
<organism evidence="3 4">
    <name type="scientific">Embleya scabrispora</name>
    <dbReference type="NCBI Taxonomy" id="159449"/>
    <lineage>
        <taxon>Bacteria</taxon>
        <taxon>Bacillati</taxon>
        <taxon>Actinomycetota</taxon>
        <taxon>Actinomycetes</taxon>
        <taxon>Kitasatosporales</taxon>
        <taxon>Streptomycetaceae</taxon>
        <taxon>Embleya</taxon>
    </lineage>
</organism>
<dbReference type="STRING" id="159449.B4N89_16735"/>
<comment type="caution">
    <text evidence="3">The sequence shown here is derived from an EMBL/GenBank/DDBJ whole genome shotgun (WGS) entry which is preliminary data.</text>
</comment>
<feature type="region of interest" description="Disordered" evidence="1">
    <location>
        <begin position="1"/>
        <end position="24"/>
    </location>
</feature>
<keyword evidence="4" id="KW-1185">Reference proteome</keyword>
<feature type="transmembrane region" description="Helical" evidence="2">
    <location>
        <begin position="77"/>
        <end position="97"/>
    </location>
</feature>
<evidence type="ECO:0000256" key="1">
    <source>
        <dbReference type="SAM" id="MobiDB-lite"/>
    </source>
</evidence>
<keyword evidence="2" id="KW-0472">Membrane</keyword>
<keyword evidence="2" id="KW-0812">Transmembrane</keyword>
<evidence type="ECO:0000256" key="2">
    <source>
        <dbReference type="SAM" id="Phobius"/>
    </source>
</evidence>
<accession>A0A1T3NZV3</accession>
<reference evidence="3 4" key="1">
    <citation type="submission" date="2017-03" db="EMBL/GenBank/DDBJ databases">
        <title>Draft genome sequence of Streptomyces scabrisporus NF3, endophyte isolated from Amphipterygium adstringens.</title>
        <authorList>
            <person name="Vazquez M."/>
            <person name="Ceapa C.D."/>
            <person name="Rodriguez Luna D."/>
            <person name="Sanchez Esquivel S."/>
        </authorList>
    </citation>
    <scope>NUCLEOTIDE SEQUENCE [LARGE SCALE GENOMIC DNA]</scope>
    <source>
        <strain evidence="3 4">NF3</strain>
    </source>
</reference>
<evidence type="ECO:0000313" key="4">
    <source>
        <dbReference type="Proteomes" id="UP000190037"/>
    </source>
</evidence>